<dbReference type="AlphaFoldDB" id="A0A137SYJ9"/>
<accession>A0A137SYJ9</accession>
<protein>
    <submittedName>
        <fullName evidence="1">Uncharacterized protein</fullName>
    </submittedName>
</protein>
<reference evidence="1 2" key="1">
    <citation type="submission" date="2016-02" db="EMBL/GenBank/DDBJ databases">
        <authorList>
            <person name="Wen L."/>
            <person name="He K."/>
            <person name="Yang H."/>
        </authorList>
    </citation>
    <scope>NUCLEOTIDE SEQUENCE [LARGE SCALE GENOMIC DNA]</scope>
    <source>
        <strain evidence="1 2">GED7880</strain>
    </source>
</reference>
<sequence>MIVVKFVVQSNGKVGHAQIMRGANINGDEGIFKNNKYLLKGEI</sequence>
<dbReference type="PATRIC" id="fig|28125.4.peg.1120"/>
<gene>
    <name evidence="1" type="ORF">HMPREF3202_01131</name>
</gene>
<dbReference type="EMBL" id="LTAG01000046">
    <property type="protein sequence ID" value="KXO17459.1"/>
    <property type="molecule type" value="Genomic_DNA"/>
</dbReference>
<comment type="caution">
    <text evidence="1">The sequence shown here is derived from an EMBL/GenBank/DDBJ whole genome shotgun (WGS) entry which is preliminary data.</text>
</comment>
<evidence type="ECO:0000313" key="2">
    <source>
        <dbReference type="Proteomes" id="UP000070093"/>
    </source>
</evidence>
<proteinExistence type="predicted"/>
<dbReference type="Proteomes" id="UP000070093">
    <property type="component" value="Unassembled WGS sequence"/>
</dbReference>
<evidence type="ECO:0000313" key="1">
    <source>
        <dbReference type="EMBL" id="KXO17459.1"/>
    </source>
</evidence>
<organism evidence="1 2">
    <name type="scientific">Prevotella bivia</name>
    <dbReference type="NCBI Taxonomy" id="28125"/>
    <lineage>
        <taxon>Bacteria</taxon>
        <taxon>Pseudomonadati</taxon>
        <taxon>Bacteroidota</taxon>
        <taxon>Bacteroidia</taxon>
        <taxon>Bacteroidales</taxon>
        <taxon>Prevotellaceae</taxon>
        <taxon>Prevotella</taxon>
    </lineage>
</organism>
<name>A0A137SYJ9_9BACT</name>
<dbReference type="RefSeq" id="WP_262500497.1">
    <property type="nucleotide sequence ID" value="NZ_KQ965660.1"/>
</dbReference>